<organism evidence="1 2">
    <name type="scientific">Ancylobacter amanitiformis</name>
    <dbReference type="NCBI Taxonomy" id="217069"/>
    <lineage>
        <taxon>Bacteria</taxon>
        <taxon>Pseudomonadati</taxon>
        <taxon>Pseudomonadota</taxon>
        <taxon>Alphaproteobacteria</taxon>
        <taxon>Hyphomicrobiales</taxon>
        <taxon>Xanthobacteraceae</taxon>
        <taxon>Ancylobacter</taxon>
    </lineage>
</organism>
<proteinExistence type="predicted"/>
<evidence type="ECO:0008006" key="3">
    <source>
        <dbReference type="Google" id="ProtNLM"/>
    </source>
</evidence>
<dbReference type="RefSeq" id="WP_306888338.1">
    <property type="nucleotide sequence ID" value="NZ_JAUSVR010000001.1"/>
</dbReference>
<keyword evidence="2" id="KW-1185">Reference proteome</keyword>
<evidence type="ECO:0000313" key="1">
    <source>
        <dbReference type="EMBL" id="MDQ0509659.1"/>
    </source>
</evidence>
<comment type="caution">
    <text evidence="1">The sequence shown here is derived from an EMBL/GenBank/DDBJ whole genome shotgun (WGS) entry which is preliminary data.</text>
</comment>
<dbReference type="Proteomes" id="UP001235094">
    <property type="component" value="Unassembled WGS sequence"/>
</dbReference>
<protein>
    <recommendedName>
        <fullName evidence="3">Lipoprotein</fullName>
    </recommendedName>
</protein>
<accession>A0ABU0LLT1</accession>
<gene>
    <name evidence="1" type="ORF">QOZ99_000536</name>
</gene>
<dbReference type="EMBL" id="JAUSVR010000001">
    <property type="protein sequence ID" value="MDQ0509659.1"/>
    <property type="molecule type" value="Genomic_DNA"/>
</dbReference>
<evidence type="ECO:0000313" key="2">
    <source>
        <dbReference type="Proteomes" id="UP001235094"/>
    </source>
</evidence>
<sequence>MKIGTCVVVLGAFLLAGCAKVGVGGQIGARELRPPQTGIFVGGLYAAIEDERRNAKGPLSLRSLCRVSRSLAEFNVPAPNADPDKVANIDLIQTVLSRSDLKGLNLKLASVNLNGSFSDYYEYKIVNVTKYYIEGEIADQVFEGLMRRPHCRRAFTARVGDKRIYQVLEVYSGDIVFTRKREREIGGDVAVKLKAVEPSLKATLSDTLQLGFSGTGLVFGVGTEARDSVAGTGG</sequence>
<reference evidence="1 2" key="1">
    <citation type="submission" date="2023-07" db="EMBL/GenBank/DDBJ databases">
        <title>Genomic Encyclopedia of Type Strains, Phase IV (KMG-IV): sequencing the most valuable type-strain genomes for metagenomic binning, comparative biology and taxonomic classification.</title>
        <authorList>
            <person name="Goeker M."/>
        </authorList>
    </citation>
    <scope>NUCLEOTIDE SEQUENCE [LARGE SCALE GENOMIC DNA]</scope>
    <source>
        <strain evidence="1 2">DSM 15561</strain>
    </source>
</reference>
<name>A0ABU0LLT1_9HYPH</name>
<dbReference type="PROSITE" id="PS51257">
    <property type="entry name" value="PROKAR_LIPOPROTEIN"/>
    <property type="match status" value="1"/>
</dbReference>